<accession>A0AA88DKQ9</accession>
<name>A0AA88DKQ9_FICCA</name>
<dbReference type="EMBL" id="BTGU01000068">
    <property type="protein sequence ID" value="GMN57060.1"/>
    <property type="molecule type" value="Genomic_DNA"/>
</dbReference>
<organism evidence="1 2">
    <name type="scientific">Ficus carica</name>
    <name type="common">Common fig</name>
    <dbReference type="NCBI Taxonomy" id="3494"/>
    <lineage>
        <taxon>Eukaryota</taxon>
        <taxon>Viridiplantae</taxon>
        <taxon>Streptophyta</taxon>
        <taxon>Embryophyta</taxon>
        <taxon>Tracheophyta</taxon>
        <taxon>Spermatophyta</taxon>
        <taxon>Magnoliopsida</taxon>
        <taxon>eudicotyledons</taxon>
        <taxon>Gunneridae</taxon>
        <taxon>Pentapetalae</taxon>
        <taxon>rosids</taxon>
        <taxon>fabids</taxon>
        <taxon>Rosales</taxon>
        <taxon>Moraceae</taxon>
        <taxon>Ficeae</taxon>
        <taxon>Ficus</taxon>
    </lineage>
</organism>
<comment type="caution">
    <text evidence="1">The sequence shown here is derived from an EMBL/GenBank/DDBJ whole genome shotgun (WGS) entry which is preliminary data.</text>
</comment>
<sequence length="144" mass="15878">MQSLKLKLESYVIFSIDQELELSCNLSDNGNPRFHGERVVRARVGPFSRSVEKSWWPCTSDQTRLISRRFSPGNWVERPPSPLYHYSPLWTTSGSLAGPVALARAALPLPRLNPAFTVGLALPAPCHSIPTDNSTLAQHTTPAA</sequence>
<dbReference type="Proteomes" id="UP001187192">
    <property type="component" value="Unassembled WGS sequence"/>
</dbReference>
<evidence type="ECO:0000313" key="1">
    <source>
        <dbReference type="EMBL" id="GMN57060.1"/>
    </source>
</evidence>
<evidence type="ECO:0000313" key="2">
    <source>
        <dbReference type="Proteomes" id="UP001187192"/>
    </source>
</evidence>
<keyword evidence="2" id="KW-1185">Reference proteome</keyword>
<reference evidence="1" key="1">
    <citation type="submission" date="2023-07" db="EMBL/GenBank/DDBJ databases">
        <title>draft genome sequence of fig (Ficus carica).</title>
        <authorList>
            <person name="Takahashi T."/>
            <person name="Nishimura K."/>
        </authorList>
    </citation>
    <scope>NUCLEOTIDE SEQUENCE</scope>
</reference>
<protein>
    <submittedName>
        <fullName evidence="1">Uncharacterized protein</fullName>
    </submittedName>
</protein>
<proteinExistence type="predicted"/>
<gene>
    <name evidence="1" type="ORF">TIFTF001_026176</name>
</gene>
<dbReference type="AlphaFoldDB" id="A0AA88DKQ9"/>